<feature type="transmembrane region" description="Helical" evidence="5">
    <location>
        <begin position="21"/>
        <end position="40"/>
    </location>
</feature>
<evidence type="ECO:0000256" key="2">
    <source>
        <dbReference type="ARBA" id="ARBA00022692"/>
    </source>
</evidence>
<evidence type="ECO:0000313" key="8">
    <source>
        <dbReference type="Proteomes" id="UP001375743"/>
    </source>
</evidence>
<organism evidence="7 8">
    <name type="scientific">Benzoatithermus flavus</name>
    <dbReference type="NCBI Taxonomy" id="3108223"/>
    <lineage>
        <taxon>Bacteria</taxon>
        <taxon>Pseudomonadati</taxon>
        <taxon>Pseudomonadota</taxon>
        <taxon>Alphaproteobacteria</taxon>
        <taxon>Geminicoccales</taxon>
        <taxon>Geminicoccaceae</taxon>
        <taxon>Benzoatithermus</taxon>
    </lineage>
</organism>
<keyword evidence="3 5" id="KW-1133">Transmembrane helix</keyword>
<accession>A0ABU8XMH9</accession>
<feature type="transmembrane region" description="Helical" evidence="5">
    <location>
        <begin position="60"/>
        <end position="83"/>
    </location>
</feature>
<evidence type="ECO:0000256" key="1">
    <source>
        <dbReference type="ARBA" id="ARBA00004141"/>
    </source>
</evidence>
<keyword evidence="8" id="KW-1185">Reference proteome</keyword>
<dbReference type="Pfam" id="PF05154">
    <property type="entry name" value="TM2"/>
    <property type="match status" value="1"/>
</dbReference>
<evidence type="ECO:0000256" key="4">
    <source>
        <dbReference type="ARBA" id="ARBA00023136"/>
    </source>
</evidence>
<dbReference type="EMBL" id="JBBLZC010000003">
    <property type="protein sequence ID" value="MEK0082385.1"/>
    <property type="molecule type" value="Genomic_DNA"/>
</dbReference>
<dbReference type="PANTHER" id="PTHR21016:SF25">
    <property type="entry name" value="TM2 DOMAIN-CONTAINING PROTEIN DDB_G0277895-RELATED"/>
    <property type="match status" value="1"/>
</dbReference>
<dbReference type="RefSeq" id="WP_418158236.1">
    <property type="nucleotide sequence ID" value="NZ_JBBLZC010000003.1"/>
</dbReference>
<feature type="domain" description="TM2" evidence="6">
    <location>
        <begin position="16"/>
        <end position="80"/>
    </location>
</feature>
<evidence type="ECO:0000256" key="5">
    <source>
        <dbReference type="SAM" id="Phobius"/>
    </source>
</evidence>
<protein>
    <submittedName>
        <fullName evidence="7">TM2 domain-containing protein</fullName>
    </submittedName>
</protein>
<dbReference type="InterPro" id="IPR050932">
    <property type="entry name" value="TM2D1-3-like"/>
</dbReference>
<dbReference type="Proteomes" id="UP001375743">
    <property type="component" value="Unassembled WGS sequence"/>
</dbReference>
<comment type="subcellular location">
    <subcellularLocation>
        <location evidence="1">Membrane</location>
        <topology evidence="1">Multi-pass membrane protein</topology>
    </subcellularLocation>
</comment>
<name>A0ABU8XMH9_9PROT</name>
<keyword evidence="2 5" id="KW-0812">Transmembrane</keyword>
<proteinExistence type="predicted"/>
<dbReference type="PANTHER" id="PTHR21016">
    <property type="entry name" value="BETA-AMYLOID BINDING PROTEIN-RELATED"/>
    <property type="match status" value="1"/>
</dbReference>
<evidence type="ECO:0000259" key="6">
    <source>
        <dbReference type="Pfam" id="PF05154"/>
    </source>
</evidence>
<sequence length="101" mass="11644">MSTELDAERMMRYDANRKSVLVAYVLWFFLGWFGLHRIYLGRIGSGIAMLVLHGLSWLTHFILIGFLGFGILGLWWLIDALLIPGMARVYNNRLIDELARS</sequence>
<reference evidence="7 8" key="1">
    <citation type="submission" date="2024-01" db="EMBL/GenBank/DDBJ databases">
        <title>Multi-omics insights into the function and evolution of sodium benzoate biodegradation pathways in Benzoatithermus flavus gen. nov., sp. nov. from hot spring.</title>
        <authorList>
            <person name="Hu C.-J."/>
            <person name="Li W.-J."/>
        </authorList>
    </citation>
    <scope>NUCLEOTIDE SEQUENCE [LARGE SCALE GENOMIC DNA]</scope>
    <source>
        <strain evidence="7 8">SYSU G07066</strain>
    </source>
</reference>
<evidence type="ECO:0000256" key="3">
    <source>
        <dbReference type="ARBA" id="ARBA00022989"/>
    </source>
</evidence>
<keyword evidence="4 5" id="KW-0472">Membrane</keyword>
<comment type="caution">
    <text evidence="7">The sequence shown here is derived from an EMBL/GenBank/DDBJ whole genome shotgun (WGS) entry which is preliminary data.</text>
</comment>
<gene>
    <name evidence="7" type="ORF">U1T56_04435</name>
</gene>
<dbReference type="InterPro" id="IPR007829">
    <property type="entry name" value="TM2"/>
</dbReference>
<evidence type="ECO:0000313" key="7">
    <source>
        <dbReference type="EMBL" id="MEK0082385.1"/>
    </source>
</evidence>